<dbReference type="Gene3D" id="3.60.21.10">
    <property type="match status" value="1"/>
</dbReference>
<protein>
    <submittedName>
        <fullName evidence="6">3',5'-cyclic adenosine monophosphate phosphodiesterase CpdA</fullName>
        <ecNumber evidence="6">3.1.4.53</ecNumber>
    </submittedName>
</protein>
<dbReference type="SUPFAM" id="SSF56300">
    <property type="entry name" value="Metallo-dependent phosphatases"/>
    <property type="match status" value="1"/>
</dbReference>
<accession>A0A645BPB3</accession>
<dbReference type="InterPro" id="IPR029052">
    <property type="entry name" value="Metallo-depent_PP-like"/>
</dbReference>
<name>A0A645BPB3_9ZZZZ</name>
<keyword evidence="2 6" id="KW-0378">Hydrolase</keyword>
<dbReference type="GO" id="GO:0046872">
    <property type="term" value="F:metal ion binding"/>
    <property type="evidence" value="ECO:0007669"/>
    <property type="project" value="UniProtKB-KW"/>
</dbReference>
<sequence length="259" mass="28446">MPDVRYGRLHSQSATALALAAQELARSGAEFILLPGDVTDASRSEELKAAAKALQTVKLPDYAVPGNHDRLQDPKLAALWQQYFGAPARLEKHAGVQLLALDTGDGKLNQPANRAAIEALDPALPVIVFTHYQLAPDDQIKDDDKAISDAAESAVLLDKLKAMNGFVFVGHKNVATTARLGRMTQLNAPQLTQFPAGYLVADLYDDGLLLRFVPALDEFFDEYGRLRSGRYKQTAKLRDRRSLELWNAFYPADFSAARP</sequence>
<comment type="similarity">
    <text evidence="4">Belongs to the cyclic nucleotide phosphodiesterase class-III family.</text>
</comment>
<dbReference type="PANTHER" id="PTHR42988">
    <property type="entry name" value="PHOSPHOHYDROLASE"/>
    <property type="match status" value="1"/>
</dbReference>
<gene>
    <name evidence="6" type="primary">cpdA_68</name>
    <name evidence="6" type="ORF">SDC9_114143</name>
</gene>
<dbReference type="Pfam" id="PF00149">
    <property type="entry name" value="Metallophos"/>
    <property type="match status" value="1"/>
</dbReference>
<comment type="caution">
    <text evidence="6">The sequence shown here is derived from an EMBL/GenBank/DDBJ whole genome shotgun (WGS) entry which is preliminary data.</text>
</comment>
<dbReference type="EC" id="3.1.4.53" evidence="6"/>
<dbReference type="AlphaFoldDB" id="A0A645BPB3"/>
<dbReference type="PANTHER" id="PTHR42988:SF2">
    <property type="entry name" value="CYCLIC NUCLEOTIDE PHOSPHODIESTERASE CBUA0032-RELATED"/>
    <property type="match status" value="1"/>
</dbReference>
<evidence type="ECO:0000256" key="1">
    <source>
        <dbReference type="ARBA" id="ARBA00022723"/>
    </source>
</evidence>
<keyword evidence="1" id="KW-0479">Metal-binding</keyword>
<keyword evidence="3" id="KW-0408">Iron</keyword>
<evidence type="ECO:0000259" key="5">
    <source>
        <dbReference type="Pfam" id="PF00149"/>
    </source>
</evidence>
<organism evidence="6">
    <name type="scientific">bioreactor metagenome</name>
    <dbReference type="NCBI Taxonomy" id="1076179"/>
    <lineage>
        <taxon>unclassified sequences</taxon>
        <taxon>metagenomes</taxon>
        <taxon>ecological metagenomes</taxon>
    </lineage>
</organism>
<dbReference type="InterPro" id="IPR050884">
    <property type="entry name" value="CNP_phosphodiesterase-III"/>
</dbReference>
<evidence type="ECO:0000256" key="4">
    <source>
        <dbReference type="ARBA" id="ARBA00025742"/>
    </source>
</evidence>
<reference evidence="6" key="1">
    <citation type="submission" date="2019-08" db="EMBL/GenBank/DDBJ databases">
        <authorList>
            <person name="Kucharzyk K."/>
            <person name="Murdoch R.W."/>
            <person name="Higgins S."/>
            <person name="Loffler F."/>
        </authorList>
    </citation>
    <scope>NUCLEOTIDE SEQUENCE</scope>
</reference>
<dbReference type="InterPro" id="IPR004843">
    <property type="entry name" value="Calcineurin-like_PHP"/>
</dbReference>
<dbReference type="GO" id="GO:0004115">
    <property type="term" value="F:3',5'-cyclic-AMP phosphodiesterase activity"/>
    <property type="evidence" value="ECO:0007669"/>
    <property type="project" value="UniProtKB-EC"/>
</dbReference>
<feature type="domain" description="Calcineurin-like phosphoesterase" evidence="5">
    <location>
        <begin position="10"/>
        <end position="145"/>
    </location>
</feature>
<dbReference type="EMBL" id="VSSQ01021562">
    <property type="protein sequence ID" value="MPM67226.1"/>
    <property type="molecule type" value="Genomic_DNA"/>
</dbReference>
<evidence type="ECO:0000256" key="3">
    <source>
        <dbReference type="ARBA" id="ARBA00023004"/>
    </source>
</evidence>
<evidence type="ECO:0000256" key="2">
    <source>
        <dbReference type="ARBA" id="ARBA00022801"/>
    </source>
</evidence>
<evidence type="ECO:0000313" key="6">
    <source>
        <dbReference type="EMBL" id="MPM67226.1"/>
    </source>
</evidence>
<proteinExistence type="inferred from homology"/>